<feature type="domain" description="PNPLA" evidence="4">
    <location>
        <begin position="32"/>
        <end position="374"/>
    </location>
</feature>
<dbReference type="Gene3D" id="3.40.1090.10">
    <property type="entry name" value="Cytosolic phospholipase A2 catalytic domain"/>
    <property type="match status" value="1"/>
</dbReference>
<dbReference type="AlphaFoldDB" id="A0A5A7MLU3"/>
<dbReference type="PROSITE" id="PS51635">
    <property type="entry name" value="PNPLA"/>
    <property type="match status" value="1"/>
</dbReference>
<reference evidence="5 6" key="1">
    <citation type="submission" date="2019-09" db="EMBL/GenBank/DDBJ databases">
        <title>NBRP : Genome information of microbial organism related human and environment.</title>
        <authorList>
            <person name="Hattori M."/>
            <person name="Oshima K."/>
            <person name="Inaba H."/>
            <person name="Suda W."/>
            <person name="Sakamoto M."/>
            <person name="Iino T."/>
            <person name="Kitahara M."/>
            <person name="Oshida Y."/>
            <person name="Iida T."/>
            <person name="Kudo T."/>
            <person name="Itoh T."/>
            <person name="Ohkuma M."/>
        </authorList>
    </citation>
    <scope>NUCLEOTIDE SEQUENCE [LARGE SCALE GENOMIC DNA]</scope>
    <source>
        <strain evidence="5 6">Hi-2</strain>
    </source>
</reference>
<keyword evidence="2" id="KW-0442">Lipid degradation</keyword>
<accession>A0A5A7MLU3</accession>
<organism evidence="5 6">
    <name type="scientific">Iodidimonas gelatinilytica</name>
    <dbReference type="NCBI Taxonomy" id="1236966"/>
    <lineage>
        <taxon>Bacteria</taxon>
        <taxon>Pseudomonadati</taxon>
        <taxon>Pseudomonadota</taxon>
        <taxon>Alphaproteobacteria</taxon>
        <taxon>Iodidimonadales</taxon>
        <taxon>Iodidimonadaceae</taxon>
        <taxon>Iodidimonas</taxon>
    </lineage>
</organism>
<evidence type="ECO:0000256" key="2">
    <source>
        <dbReference type="PROSITE-ProRule" id="PRU01161"/>
    </source>
</evidence>
<sequence length="868" mass="98286">MDQRTENTASMDDPQVKAKSATHRERELRLALVCYGGVSLAVYMHGITKEILKLVRASRACQDASMRSDGTACSYEEAGAKKPDEVDSERIYFDMLCHIKEQVDLRVVVDVLAGASAGGINAVMLARALAYDLSLDEHRDLWLNLADVSELLEPKGRAKLWSKPYMRWFFWGLTQWHKNREEALGALGRNREVLEKLSLFTRSKWFEPPFSGTRMSEMMLDAVTKMGKVGNNPSSLLPKGQVLDLLVTATDFWGHREAIMLHDPPIIDEREHRHILQFSYVQKADGSIKSQLGDDDQASLAFAARATSCFPGAFPPARLAEMDEVVARRKVDWQGRSAFVSENFAALIDAGEDPEEAAFIDGSVLMNKPISLAIEAVQSKAAHREVDRRLVYIEPNPEVKRSFEREVPGFFKTVKGAMSDIPRNQPIRDDLEFLADFNSHVRTQRQVIHAVRPTVMRMITELMGDRLDAAPDVGRLITWRGTANECAARDASYAYDGYARIKVLSVLSDVAGRLQQCARLRDRLESEAAVDAWAWRVGVRPVGNASDQAMRSEGVAWIHFLRRFDIRYRVRRLRFVIRRINELYGELTADSKGGIRLSRAWLNSLKSSLYQQIDDLRNRATWPRCPDRVKEEAIEELLESMALKMGLVDADIGVDQLLAHAGEHCPDKTLWREIVIAYLGFAYYDVLIFPMTQWKTLDELDEIKVDRISVNDANTLRKGSSREILKGVELGNFGAFFSRQFRENDYLWGRLTGAERLVDILASAAPEAVQSGDFNVLESKKRLFLAILDAEAPHLTKLRAQIKSLKAEAEPFSHRLFMARNPFGPALPCRPSGLSGTRDAWPYQLPRRFCPLPCLFRSTHGRRGYFRH</sequence>
<dbReference type="RefSeq" id="WP_149999535.1">
    <property type="nucleotide sequence ID" value="NZ_BKCL01000001.1"/>
</dbReference>
<feature type="compositionally biased region" description="Polar residues" evidence="3">
    <location>
        <begin position="1"/>
        <end position="10"/>
    </location>
</feature>
<evidence type="ECO:0000313" key="5">
    <source>
        <dbReference type="EMBL" id="GEQ96982.1"/>
    </source>
</evidence>
<name>A0A5A7MLU3_9PROT</name>
<dbReference type="Pfam" id="PF01734">
    <property type="entry name" value="Patatin"/>
    <property type="match status" value="1"/>
</dbReference>
<feature type="short sequence motif" description="GXSXG" evidence="2">
    <location>
        <begin position="114"/>
        <end position="118"/>
    </location>
</feature>
<dbReference type="GO" id="GO:0016042">
    <property type="term" value="P:lipid catabolic process"/>
    <property type="evidence" value="ECO:0007669"/>
    <property type="project" value="UniProtKB-UniRule"/>
</dbReference>
<dbReference type="InterPro" id="IPR024282">
    <property type="entry name" value="DUF3376"/>
</dbReference>
<dbReference type="InterPro" id="IPR016035">
    <property type="entry name" value="Acyl_Trfase/lysoPLipase"/>
</dbReference>
<dbReference type="Proteomes" id="UP000322084">
    <property type="component" value="Unassembled WGS sequence"/>
</dbReference>
<dbReference type="InterPro" id="IPR002641">
    <property type="entry name" value="PNPLA_dom"/>
</dbReference>
<protein>
    <recommendedName>
        <fullName evidence="4">PNPLA domain-containing protein</fullName>
    </recommendedName>
</protein>
<dbReference type="EMBL" id="BKCL01000001">
    <property type="protein sequence ID" value="GEQ96982.1"/>
    <property type="molecule type" value="Genomic_DNA"/>
</dbReference>
<keyword evidence="1 2" id="KW-0443">Lipid metabolism</keyword>
<evidence type="ECO:0000313" key="6">
    <source>
        <dbReference type="Proteomes" id="UP000322084"/>
    </source>
</evidence>
<evidence type="ECO:0000256" key="1">
    <source>
        <dbReference type="ARBA" id="ARBA00023098"/>
    </source>
</evidence>
<feature type="active site" description="Nucleophile" evidence="2">
    <location>
        <position position="116"/>
    </location>
</feature>
<proteinExistence type="predicted"/>
<comment type="caution">
    <text evidence="2">Lacks conserved residue(s) required for the propagation of feature annotation.</text>
</comment>
<evidence type="ECO:0000259" key="4">
    <source>
        <dbReference type="PROSITE" id="PS51635"/>
    </source>
</evidence>
<dbReference type="NCBIfam" id="TIGR03607">
    <property type="entry name" value="patatin-like protein"/>
    <property type="match status" value="1"/>
</dbReference>
<evidence type="ECO:0000256" key="3">
    <source>
        <dbReference type="SAM" id="MobiDB-lite"/>
    </source>
</evidence>
<dbReference type="SUPFAM" id="SSF52151">
    <property type="entry name" value="FabD/lysophospholipase-like"/>
    <property type="match status" value="1"/>
</dbReference>
<gene>
    <name evidence="5" type="ORF">JCM17844_06190</name>
</gene>
<keyword evidence="2" id="KW-0378">Hydrolase</keyword>
<comment type="caution">
    <text evidence="5">The sequence shown here is derived from an EMBL/GenBank/DDBJ whole genome shotgun (WGS) entry which is preliminary data.</text>
</comment>
<dbReference type="GO" id="GO:0016787">
    <property type="term" value="F:hydrolase activity"/>
    <property type="evidence" value="ECO:0007669"/>
    <property type="project" value="UniProtKB-UniRule"/>
</dbReference>
<feature type="active site" description="Proton acceptor" evidence="2">
    <location>
        <position position="361"/>
    </location>
</feature>
<dbReference type="InterPro" id="IPR019894">
    <property type="entry name" value="Patatin-related_protein"/>
</dbReference>
<dbReference type="Pfam" id="PF11856">
    <property type="entry name" value="DUF3376"/>
    <property type="match status" value="1"/>
</dbReference>
<feature type="region of interest" description="Disordered" evidence="3">
    <location>
        <begin position="1"/>
        <end position="20"/>
    </location>
</feature>